<evidence type="ECO:0000313" key="2">
    <source>
        <dbReference type="EMBL" id="MBG9376881.1"/>
    </source>
</evidence>
<accession>A0A931E7M8</accession>
<feature type="transmembrane region" description="Helical" evidence="1">
    <location>
        <begin position="14"/>
        <end position="33"/>
    </location>
</feature>
<dbReference type="EMBL" id="JADWYR010000001">
    <property type="protein sequence ID" value="MBG9376881.1"/>
    <property type="molecule type" value="Genomic_DNA"/>
</dbReference>
<organism evidence="2 3">
    <name type="scientific">Panacibacter microcysteis</name>
    <dbReference type="NCBI Taxonomy" id="2793269"/>
    <lineage>
        <taxon>Bacteria</taxon>
        <taxon>Pseudomonadati</taxon>
        <taxon>Bacteroidota</taxon>
        <taxon>Chitinophagia</taxon>
        <taxon>Chitinophagales</taxon>
        <taxon>Chitinophagaceae</taxon>
        <taxon>Panacibacter</taxon>
    </lineage>
</organism>
<proteinExistence type="predicted"/>
<comment type="caution">
    <text evidence="2">The sequence shown here is derived from an EMBL/GenBank/DDBJ whole genome shotgun (WGS) entry which is preliminary data.</text>
</comment>
<protein>
    <recommendedName>
        <fullName evidence="4">DUF3829 domain-containing protein</fullName>
    </recommendedName>
</protein>
<name>A0A931E7M8_9BACT</name>
<evidence type="ECO:0000256" key="1">
    <source>
        <dbReference type="SAM" id="Phobius"/>
    </source>
</evidence>
<keyword evidence="1" id="KW-1133">Transmembrane helix</keyword>
<dbReference type="RefSeq" id="WP_196990872.1">
    <property type="nucleotide sequence ID" value="NZ_JADWYR010000001.1"/>
</dbReference>
<evidence type="ECO:0000313" key="3">
    <source>
        <dbReference type="Proteomes" id="UP000628448"/>
    </source>
</evidence>
<dbReference type="AlphaFoldDB" id="A0A931E7M8"/>
<keyword evidence="3" id="KW-1185">Reference proteome</keyword>
<dbReference type="Proteomes" id="UP000628448">
    <property type="component" value="Unassembled WGS sequence"/>
</dbReference>
<gene>
    <name evidence="2" type="ORF">I5907_11580</name>
</gene>
<evidence type="ECO:0008006" key="4">
    <source>
        <dbReference type="Google" id="ProtNLM"/>
    </source>
</evidence>
<sequence length="285" mass="32551">MKTHITTKRVNGKILVRTSLLLLVTVTVSYSLLSFTTKTIKDEFLNIIGITRTEANERIAGSMIGGYLNTYGVNKIKNLAAADRVVVAKDLLAYTKNYVTSEDFRKHYAQLKQENKPQFNGAPETPEKYRAKIIAQAKEAVKQAEDIIAKATPENKALFQPALDAAKQNLKEMEDPANEFLKMYADNYESLSKMYIEDSVGRIKTWHEEYPDNPKSFIKTRLEEFMAATDHVDFAAQLKEEHGKKYFVNPAYESKDSHWKMAYRAGKEVVEASRSFVKQWLSEMN</sequence>
<keyword evidence="1" id="KW-0472">Membrane</keyword>
<keyword evidence="1" id="KW-0812">Transmembrane</keyword>
<reference evidence="2" key="1">
    <citation type="submission" date="2020-11" db="EMBL/GenBank/DDBJ databases">
        <title>Bacterial whole genome sequence for Panacibacter sp. DH6.</title>
        <authorList>
            <person name="Le V."/>
            <person name="Ko S."/>
            <person name="Ahn C.-Y."/>
            <person name="Oh H.-M."/>
        </authorList>
    </citation>
    <scope>NUCLEOTIDE SEQUENCE</scope>
    <source>
        <strain evidence="2">DH6</strain>
    </source>
</reference>